<sequence>MSAVKIHKSILDRRRAGVLLHPTSLPAGDLGADAYRFVDFLAAAGASVWQMLPLGPTHHEDASPYHCLSAHACNPRLISISRLVEWGWLAAAENPALDHRRNLHLAFRHFRQHAGGEERAAHDAFVQAEATWLEDYALFETLRKQHGSLPWWQWPAPLRDREPAALHEARQRLTADIEEVRFEQFVAIRQWRELRAYAKAHGVLFLGDMPIFVAHDSAEVWAQRECFKLDATGQPTVVAGVPPDYFCASGQRWGNPLYDWDCAQAQGFGWWIARMKTELSRCDLVRVDHFRGFEACWEIPAAEETAVNGRWVKAPGEALFDALLERFGSLPLVAEDLGLITPEVHRMREKYGFPGMLVLQFAFDGGAGNPYLPHRHEPNSVAYTGTHDNDTTRAWFEDLPAQKQLYVVDYLGFQHEAMPWPLVRAALMSVARLAVIPMQDIMGLGRGHRMNTPGTVEGNWRWRFEWELLTEDIVAKLKRLIALYGRGAG</sequence>
<evidence type="ECO:0000256" key="4">
    <source>
        <dbReference type="ARBA" id="ARBA00020295"/>
    </source>
</evidence>
<keyword evidence="6 10" id="KW-0808">Transferase</keyword>
<evidence type="ECO:0000256" key="1">
    <source>
        <dbReference type="ARBA" id="ARBA00000439"/>
    </source>
</evidence>
<dbReference type="Pfam" id="PF02446">
    <property type="entry name" value="Glyco_hydro_77"/>
    <property type="match status" value="1"/>
</dbReference>
<proteinExistence type="inferred from homology"/>
<dbReference type="NCBIfam" id="NF011080">
    <property type="entry name" value="PRK14508.1-3"/>
    <property type="match status" value="1"/>
</dbReference>
<comment type="catalytic activity">
    <reaction evidence="1 10">
        <text>Transfers a segment of a (1-&gt;4)-alpha-D-glucan to a new position in an acceptor, which may be glucose or a (1-&gt;4)-alpha-D-glucan.</text>
        <dbReference type="EC" id="2.4.1.25"/>
    </reaction>
</comment>
<dbReference type="EMBL" id="MFSU01000090">
    <property type="protein sequence ID" value="OGI46005.1"/>
    <property type="molecule type" value="Genomic_DNA"/>
</dbReference>
<evidence type="ECO:0000256" key="9">
    <source>
        <dbReference type="ARBA" id="ARBA00031501"/>
    </source>
</evidence>
<evidence type="ECO:0000313" key="12">
    <source>
        <dbReference type="Proteomes" id="UP000178885"/>
    </source>
</evidence>
<dbReference type="PANTHER" id="PTHR32438:SF5">
    <property type="entry name" value="4-ALPHA-GLUCANOTRANSFERASE DPE1, CHLOROPLASTIC_AMYLOPLASTIC"/>
    <property type="match status" value="1"/>
</dbReference>
<dbReference type="GO" id="GO:0004134">
    <property type="term" value="F:4-alpha-glucanotransferase activity"/>
    <property type="evidence" value="ECO:0007669"/>
    <property type="project" value="UniProtKB-EC"/>
</dbReference>
<evidence type="ECO:0000256" key="5">
    <source>
        <dbReference type="ARBA" id="ARBA00022676"/>
    </source>
</evidence>
<evidence type="ECO:0000313" key="11">
    <source>
        <dbReference type="EMBL" id="OGI46005.1"/>
    </source>
</evidence>
<comment type="similarity">
    <text evidence="2 10">Belongs to the disproportionating enzyme family.</text>
</comment>
<dbReference type="GO" id="GO:0005975">
    <property type="term" value="P:carbohydrate metabolic process"/>
    <property type="evidence" value="ECO:0007669"/>
    <property type="project" value="InterPro"/>
</dbReference>
<dbReference type="SUPFAM" id="SSF51445">
    <property type="entry name" value="(Trans)glycosidases"/>
    <property type="match status" value="1"/>
</dbReference>
<dbReference type="NCBIfam" id="TIGR00217">
    <property type="entry name" value="malQ"/>
    <property type="match status" value="1"/>
</dbReference>
<evidence type="ECO:0000256" key="8">
    <source>
        <dbReference type="ARBA" id="ARBA00031423"/>
    </source>
</evidence>
<dbReference type="AlphaFoldDB" id="A0A1F6TLR6"/>
<gene>
    <name evidence="11" type="ORF">A2151_01985</name>
</gene>
<name>A0A1F6TLR6_9PROT</name>
<reference evidence="11 12" key="1">
    <citation type="journal article" date="2016" name="Nat. Commun.">
        <title>Thousands of microbial genomes shed light on interconnected biogeochemical processes in an aquifer system.</title>
        <authorList>
            <person name="Anantharaman K."/>
            <person name="Brown C.T."/>
            <person name="Hug L.A."/>
            <person name="Sharon I."/>
            <person name="Castelle C.J."/>
            <person name="Probst A.J."/>
            <person name="Thomas B.C."/>
            <person name="Singh A."/>
            <person name="Wilkins M.J."/>
            <person name="Karaoz U."/>
            <person name="Brodie E.L."/>
            <person name="Williams K.H."/>
            <person name="Hubbard S.S."/>
            <person name="Banfield J.F."/>
        </authorList>
    </citation>
    <scope>NUCLEOTIDE SEQUENCE [LARGE SCALE GENOMIC DNA]</scope>
</reference>
<evidence type="ECO:0000256" key="2">
    <source>
        <dbReference type="ARBA" id="ARBA00005684"/>
    </source>
</evidence>
<evidence type="ECO:0000256" key="3">
    <source>
        <dbReference type="ARBA" id="ARBA00012560"/>
    </source>
</evidence>
<dbReference type="EC" id="2.4.1.25" evidence="3 10"/>
<dbReference type="STRING" id="1817760.A2151_01985"/>
<dbReference type="InterPro" id="IPR017853">
    <property type="entry name" value="GH"/>
</dbReference>
<protein>
    <recommendedName>
        <fullName evidence="4 10">4-alpha-glucanotransferase</fullName>
        <ecNumber evidence="3 10">2.4.1.25</ecNumber>
    </recommendedName>
    <alternativeName>
        <fullName evidence="8 10">Amylomaltase</fullName>
    </alternativeName>
    <alternativeName>
        <fullName evidence="9 10">Disproportionating enzyme</fullName>
    </alternativeName>
</protein>
<dbReference type="InterPro" id="IPR003385">
    <property type="entry name" value="Glyco_hydro_77"/>
</dbReference>
<evidence type="ECO:0000256" key="10">
    <source>
        <dbReference type="RuleBase" id="RU361207"/>
    </source>
</evidence>
<organism evidence="11 12">
    <name type="scientific">Candidatus Muproteobacteria bacterium RBG_16_65_34</name>
    <dbReference type="NCBI Taxonomy" id="1817760"/>
    <lineage>
        <taxon>Bacteria</taxon>
        <taxon>Pseudomonadati</taxon>
        <taxon>Pseudomonadota</taxon>
        <taxon>Candidatus Muproteobacteria</taxon>
    </lineage>
</organism>
<comment type="caution">
    <text evidence="11">The sequence shown here is derived from an EMBL/GenBank/DDBJ whole genome shotgun (WGS) entry which is preliminary data.</text>
</comment>
<keyword evidence="7 10" id="KW-0119">Carbohydrate metabolism</keyword>
<dbReference type="Proteomes" id="UP000178885">
    <property type="component" value="Unassembled WGS sequence"/>
</dbReference>
<dbReference type="Gene3D" id="3.20.20.80">
    <property type="entry name" value="Glycosidases"/>
    <property type="match status" value="1"/>
</dbReference>
<evidence type="ECO:0000256" key="6">
    <source>
        <dbReference type="ARBA" id="ARBA00022679"/>
    </source>
</evidence>
<dbReference type="PANTHER" id="PTHR32438">
    <property type="entry name" value="4-ALPHA-GLUCANOTRANSFERASE DPE1, CHLOROPLASTIC/AMYLOPLASTIC"/>
    <property type="match status" value="1"/>
</dbReference>
<evidence type="ECO:0000256" key="7">
    <source>
        <dbReference type="ARBA" id="ARBA00023277"/>
    </source>
</evidence>
<accession>A0A1F6TLR6</accession>
<keyword evidence="5 10" id="KW-0328">Glycosyltransferase</keyword>